<sequence length="141" mass="16190">MASRDRKKKERFAGIPFHVLKSQQGANLKAPEIKLLMDLLLQYNGNNNGSLSPCYTLMKKRGWATSSLYRAFRNLEDKGFLIVTRQGWKVRGRPTLVAITWDGIDEPKGFAYDQGIQPSPIPLAYWCKDKSAWEHQPKEKH</sequence>
<dbReference type="RefSeq" id="WP_138987037.1">
    <property type="nucleotide sequence ID" value="NZ_CP043869.1"/>
</dbReference>
<organism evidence="1 2">
    <name type="scientific">Neptunomonas concharum</name>
    <dbReference type="NCBI Taxonomy" id="1031538"/>
    <lineage>
        <taxon>Bacteria</taxon>
        <taxon>Pseudomonadati</taxon>
        <taxon>Pseudomonadota</taxon>
        <taxon>Gammaproteobacteria</taxon>
        <taxon>Oceanospirillales</taxon>
        <taxon>Oceanospirillaceae</taxon>
        <taxon>Neptunomonas</taxon>
    </lineage>
</organism>
<evidence type="ECO:0000313" key="1">
    <source>
        <dbReference type="EMBL" id="QEQ97321.1"/>
    </source>
</evidence>
<name>A0A5P1RDH5_9GAMM</name>
<dbReference type="OrthoDB" id="8910510at2"/>
<proteinExistence type="predicted"/>
<dbReference type="AlphaFoldDB" id="A0A5P1RDH5"/>
<evidence type="ECO:0000313" key="2">
    <source>
        <dbReference type="Proteomes" id="UP000324760"/>
    </source>
</evidence>
<dbReference type="KEGG" id="ncu:F0U83_11700"/>
<protein>
    <recommendedName>
        <fullName evidence="3">Helix-turn-helix domain-containing protein</fullName>
    </recommendedName>
</protein>
<gene>
    <name evidence="1" type="ORF">F0U83_11700</name>
</gene>
<evidence type="ECO:0008006" key="3">
    <source>
        <dbReference type="Google" id="ProtNLM"/>
    </source>
</evidence>
<reference evidence="1 2" key="1">
    <citation type="journal article" date="2019" name="Biochem. Eng. J.">
        <title>Metabolic engineering of the marine bacteria Neptunomonas concharum for the production of acetoin and meso-2,3-butanediol from acetate.</title>
        <authorList>
            <person name="Li W."/>
            <person name="Pu N."/>
            <person name="Liu C.-X."/>
            <person name="Yuan Q.-P."/>
            <person name="Li Z.-J."/>
        </authorList>
    </citation>
    <scope>NUCLEOTIDE SEQUENCE [LARGE SCALE GENOMIC DNA]</scope>
    <source>
        <strain evidence="1 2">JCM17730</strain>
    </source>
</reference>
<dbReference type="Proteomes" id="UP000324760">
    <property type="component" value="Chromosome"/>
</dbReference>
<accession>A0A5P1RDH5</accession>
<dbReference type="EMBL" id="CP043869">
    <property type="protein sequence ID" value="QEQ97321.1"/>
    <property type="molecule type" value="Genomic_DNA"/>
</dbReference>
<keyword evidence="2" id="KW-1185">Reference proteome</keyword>